<dbReference type="RefSeq" id="WP_129892881.1">
    <property type="nucleotide sequence ID" value="NZ_CP035758.1"/>
</dbReference>
<keyword evidence="2" id="KW-0812">Transmembrane</keyword>
<dbReference type="AlphaFoldDB" id="A0A4P6K290"/>
<dbReference type="KEGG" id="kbs:EPA93_39940"/>
<evidence type="ECO:0000313" key="4">
    <source>
        <dbReference type="EMBL" id="QBD81820.1"/>
    </source>
</evidence>
<dbReference type="PANTHER" id="PTHR37464">
    <property type="entry name" value="BLL2463 PROTEIN"/>
    <property type="match status" value="1"/>
</dbReference>
<name>A0A4P6K290_KTERU</name>
<feature type="transmembrane region" description="Helical" evidence="2">
    <location>
        <begin position="60"/>
        <end position="80"/>
    </location>
</feature>
<keyword evidence="5" id="KW-1185">Reference proteome</keyword>
<dbReference type="SMART" id="SM00327">
    <property type="entry name" value="VWA"/>
    <property type="match status" value="1"/>
</dbReference>
<dbReference type="InterPro" id="IPR002035">
    <property type="entry name" value="VWF_A"/>
</dbReference>
<dbReference type="InterPro" id="IPR024163">
    <property type="entry name" value="Aerotolerance_reg_N"/>
</dbReference>
<keyword evidence="2" id="KW-0472">Membrane</keyword>
<evidence type="ECO:0000256" key="2">
    <source>
        <dbReference type="SAM" id="Phobius"/>
    </source>
</evidence>
<dbReference type="Pfam" id="PF13519">
    <property type="entry name" value="VWA_2"/>
    <property type="match status" value="1"/>
</dbReference>
<dbReference type="SUPFAM" id="SSF53300">
    <property type="entry name" value="vWA-like"/>
    <property type="match status" value="1"/>
</dbReference>
<dbReference type="OrthoDB" id="9780136at2"/>
<feature type="compositionally biased region" description="Basic residues" evidence="1">
    <location>
        <begin position="660"/>
        <end position="685"/>
    </location>
</feature>
<evidence type="ECO:0000259" key="3">
    <source>
        <dbReference type="PROSITE" id="PS50234"/>
    </source>
</evidence>
<dbReference type="PANTHER" id="PTHR37464:SF1">
    <property type="entry name" value="BLL2463 PROTEIN"/>
    <property type="match status" value="1"/>
</dbReference>
<dbReference type="Pfam" id="PF07584">
    <property type="entry name" value="BatA"/>
    <property type="match status" value="1"/>
</dbReference>
<feature type="transmembrane region" description="Helical" evidence="2">
    <location>
        <begin position="592"/>
        <end position="611"/>
    </location>
</feature>
<evidence type="ECO:0000313" key="5">
    <source>
        <dbReference type="Proteomes" id="UP000290365"/>
    </source>
</evidence>
<sequence>MNLLVPAALAFGIIIPIILVLYFMRPRRQERVIGSTLLWQQALQDLQASRPWQRLRITPLLLLQLLAAIFIILVLTRPAIFSTSPISGDTIVILQASASMQATDVAPNRFEAAKNSIADFIDSLGPADRLSIITMARTPQVLIAESQDKAQLNAALQRARVTNQDADLEQALSLAASLASGHANSQVLVIGDGHVLNPDQTLALPFSVRYLSVGTDAPNSAILALSSRTVEGKLIAFAQIANYSHKQRAIPVELYADSRLVNVQTITLAPGANGAVQWGPLNASTRFLHARLITQGDAMTADHDAWSIVGGSLHGRVLLVTKGNGFLNTALRLQPNITLYQTTPQEYSSNNTFDLTIFDGFAPPKLPAGSIFFINPPNGTYPFGTSGPEIKVSQVSSGNDNINMLTDVDLSSIHTLHSSHQLKLALWATPIITAPETPLLVAGENNNRRIAALGFDLHDTDLPLQSAFPILVHNMLNWFLPPPVTGNGQVGAGQPVTIQPWPGADKITIVDPQQQRAAVAPPFPARPFDQTNQIGIYQVTEHVRGQDLHGAFTVNLFDPAQSQLAPAKKLPIVNSTDFTSGGNTVSRQLREIWPWIAALLLLILCVEWWLFSRSYQQKQAMSGSQSQSSRGRYAQPGRQDTFLARLEQQLRQRYEATRKQVAKLSKRTRRKMTKRTSKGGKHVNI</sequence>
<protein>
    <submittedName>
        <fullName evidence="4">VWA domain-containing protein</fullName>
    </submittedName>
</protein>
<gene>
    <name evidence="4" type="ORF">EPA93_39940</name>
</gene>
<feature type="domain" description="VWFA" evidence="3">
    <location>
        <begin position="89"/>
        <end position="194"/>
    </location>
</feature>
<dbReference type="EMBL" id="CP035758">
    <property type="protein sequence ID" value="QBD81820.1"/>
    <property type="molecule type" value="Genomic_DNA"/>
</dbReference>
<feature type="transmembrane region" description="Helical" evidence="2">
    <location>
        <begin position="6"/>
        <end position="24"/>
    </location>
</feature>
<proteinExistence type="predicted"/>
<evidence type="ECO:0000256" key="1">
    <source>
        <dbReference type="SAM" id="MobiDB-lite"/>
    </source>
</evidence>
<dbReference type="Proteomes" id="UP000290365">
    <property type="component" value="Chromosome"/>
</dbReference>
<accession>A0A4P6K290</accession>
<dbReference type="Gene3D" id="3.40.50.410">
    <property type="entry name" value="von Willebrand factor, type A domain"/>
    <property type="match status" value="1"/>
</dbReference>
<feature type="region of interest" description="Disordered" evidence="1">
    <location>
        <begin position="658"/>
        <end position="685"/>
    </location>
</feature>
<organism evidence="4 5">
    <name type="scientific">Ktedonosporobacter rubrisoli</name>
    <dbReference type="NCBI Taxonomy" id="2509675"/>
    <lineage>
        <taxon>Bacteria</taxon>
        <taxon>Bacillati</taxon>
        <taxon>Chloroflexota</taxon>
        <taxon>Ktedonobacteria</taxon>
        <taxon>Ktedonobacterales</taxon>
        <taxon>Ktedonosporobacteraceae</taxon>
        <taxon>Ktedonosporobacter</taxon>
    </lineage>
</organism>
<reference evidence="4 5" key="1">
    <citation type="submission" date="2019-01" db="EMBL/GenBank/DDBJ databases">
        <title>Ktedonosporobacter rubrisoli SCAWS-G2.</title>
        <authorList>
            <person name="Huang Y."/>
            <person name="Yan B."/>
        </authorList>
    </citation>
    <scope>NUCLEOTIDE SEQUENCE [LARGE SCALE GENOMIC DNA]</scope>
    <source>
        <strain evidence="4 5">SCAWS-G2</strain>
    </source>
</reference>
<dbReference type="PROSITE" id="PS50234">
    <property type="entry name" value="VWFA"/>
    <property type="match status" value="1"/>
</dbReference>
<dbReference type="InterPro" id="IPR036465">
    <property type="entry name" value="vWFA_dom_sf"/>
</dbReference>
<dbReference type="CDD" id="cd00198">
    <property type="entry name" value="vWFA"/>
    <property type="match status" value="1"/>
</dbReference>
<keyword evidence="2" id="KW-1133">Transmembrane helix</keyword>